<dbReference type="OrthoDB" id="437at2759"/>
<dbReference type="GO" id="GO:0015986">
    <property type="term" value="P:proton motive force-driven ATP synthesis"/>
    <property type="evidence" value="ECO:0007669"/>
    <property type="project" value="InterPro"/>
</dbReference>
<evidence type="ECO:0000313" key="11">
    <source>
        <dbReference type="EMBL" id="KAG0716145.1"/>
    </source>
</evidence>
<comment type="similarity">
    <text evidence="2">Belongs to the ATPase g subunit family.</text>
</comment>
<evidence type="ECO:0000256" key="8">
    <source>
        <dbReference type="ARBA" id="ARBA00023136"/>
    </source>
</evidence>
<comment type="caution">
    <text evidence="11">The sequence shown here is derived from an EMBL/GenBank/DDBJ whole genome shotgun (WGS) entry which is preliminary data.</text>
</comment>
<evidence type="ECO:0000256" key="10">
    <source>
        <dbReference type="SAM" id="MobiDB-lite"/>
    </source>
</evidence>
<name>A0A8J5CN52_CHIOP</name>
<reference evidence="11" key="1">
    <citation type="submission" date="2020-07" db="EMBL/GenBank/DDBJ databases">
        <title>The High-quality genome of the commercially important snow crab, Chionoecetes opilio.</title>
        <authorList>
            <person name="Jeong J.-H."/>
            <person name="Ryu S."/>
        </authorList>
    </citation>
    <scope>NUCLEOTIDE SEQUENCE</scope>
    <source>
        <strain evidence="11">MADBK_172401_WGS</strain>
        <tissue evidence="11">Digestive gland</tissue>
    </source>
</reference>
<gene>
    <name evidence="11" type="primary">ATP5L</name>
    <name evidence="11" type="ORF">GWK47_010349</name>
</gene>
<sequence>MPSRGLESHPGGQLELACGGGVGIVIGGVPCDGSGDEDIAGGGVQRVGHRAITSPRLRPRSPQHRLVDDGRHHKHHHTTTTTMSKLVAKIPVLAKAYVEAATPKFNTFLRYARVELVPPTPAEFGGVAQGFNNIVKSAQSGAWKKMPVKDAWRNTLVTAEVLCWFFIGEVIGKGTLVGYQV</sequence>
<evidence type="ECO:0000256" key="2">
    <source>
        <dbReference type="ARBA" id="ARBA00005699"/>
    </source>
</evidence>
<keyword evidence="3" id="KW-0813">Transport</keyword>
<evidence type="ECO:0000256" key="1">
    <source>
        <dbReference type="ARBA" id="ARBA00004325"/>
    </source>
</evidence>
<protein>
    <submittedName>
        <fullName evidence="11">ATP synthase subunit g, mitochondrial</fullName>
    </submittedName>
</protein>
<dbReference type="InterPro" id="IPR006808">
    <property type="entry name" value="ATP_synth_F0_gsu_mt"/>
</dbReference>
<organism evidence="11 12">
    <name type="scientific">Chionoecetes opilio</name>
    <name type="common">Atlantic snow crab</name>
    <name type="synonym">Cancer opilio</name>
    <dbReference type="NCBI Taxonomy" id="41210"/>
    <lineage>
        <taxon>Eukaryota</taxon>
        <taxon>Metazoa</taxon>
        <taxon>Ecdysozoa</taxon>
        <taxon>Arthropoda</taxon>
        <taxon>Crustacea</taxon>
        <taxon>Multicrustacea</taxon>
        <taxon>Malacostraca</taxon>
        <taxon>Eumalacostraca</taxon>
        <taxon>Eucarida</taxon>
        <taxon>Decapoda</taxon>
        <taxon>Pleocyemata</taxon>
        <taxon>Brachyura</taxon>
        <taxon>Eubrachyura</taxon>
        <taxon>Majoidea</taxon>
        <taxon>Majidae</taxon>
        <taxon>Chionoecetes</taxon>
    </lineage>
</organism>
<comment type="subcellular location">
    <subcellularLocation>
        <location evidence="1">Mitochondrion membrane</location>
    </subcellularLocation>
</comment>
<keyword evidence="8" id="KW-0472">Membrane</keyword>
<keyword evidence="9" id="KW-0066">ATP synthesis</keyword>
<dbReference type="Pfam" id="PF04718">
    <property type="entry name" value="ATP-synt_G"/>
    <property type="match status" value="1"/>
</dbReference>
<evidence type="ECO:0000313" key="12">
    <source>
        <dbReference type="Proteomes" id="UP000770661"/>
    </source>
</evidence>
<dbReference type="GO" id="GO:0015078">
    <property type="term" value="F:proton transmembrane transporter activity"/>
    <property type="evidence" value="ECO:0007669"/>
    <property type="project" value="InterPro"/>
</dbReference>
<evidence type="ECO:0000256" key="7">
    <source>
        <dbReference type="ARBA" id="ARBA00023128"/>
    </source>
</evidence>
<evidence type="ECO:0000256" key="9">
    <source>
        <dbReference type="ARBA" id="ARBA00023310"/>
    </source>
</evidence>
<evidence type="ECO:0000256" key="5">
    <source>
        <dbReference type="ARBA" id="ARBA00022781"/>
    </source>
</evidence>
<dbReference type="EMBL" id="JACEEZ010019081">
    <property type="protein sequence ID" value="KAG0716145.1"/>
    <property type="molecule type" value="Genomic_DNA"/>
</dbReference>
<dbReference type="GO" id="GO:0045259">
    <property type="term" value="C:proton-transporting ATP synthase complex"/>
    <property type="evidence" value="ECO:0007669"/>
    <property type="project" value="UniProtKB-KW"/>
</dbReference>
<evidence type="ECO:0000256" key="3">
    <source>
        <dbReference type="ARBA" id="ARBA00022448"/>
    </source>
</evidence>
<keyword evidence="6" id="KW-0406">Ion transport</keyword>
<dbReference type="Proteomes" id="UP000770661">
    <property type="component" value="Unassembled WGS sequence"/>
</dbReference>
<feature type="region of interest" description="Disordered" evidence="10">
    <location>
        <begin position="55"/>
        <end position="78"/>
    </location>
</feature>
<dbReference type="PANTHER" id="PTHR12386">
    <property type="entry name" value="ATP SYNTHASE SUBUNIT"/>
    <property type="match status" value="1"/>
</dbReference>
<dbReference type="AlphaFoldDB" id="A0A8J5CN52"/>
<keyword evidence="7" id="KW-0496">Mitochondrion</keyword>
<keyword evidence="5" id="KW-0375">Hydrogen ion transport</keyword>
<dbReference type="GO" id="GO:0031966">
    <property type="term" value="C:mitochondrial membrane"/>
    <property type="evidence" value="ECO:0007669"/>
    <property type="project" value="UniProtKB-SubCell"/>
</dbReference>
<keyword evidence="12" id="KW-1185">Reference proteome</keyword>
<keyword evidence="4" id="KW-0138">CF(0)</keyword>
<proteinExistence type="inferred from homology"/>
<accession>A0A8J5CN52</accession>
<evidence type="ECO:0000256" key="6">
    <source>
        <dbReference type="ARBA" id="ARBA00023065"/>
    </source>
</evidence>
<evidence type="ECO:0000256" key="4">
    <source>
        <dbReference type="ARBA" id="ARBA00022547"/>
    </source>
</evidence>